<proteinExistence type="predicted"/>
<protein>
    <submittedName>
        <fullName evidence="1">Uncharacterized protein</fullName>
    </submittedName>
</protein>
<sequence>MYILTYYDNDRDYPWLCFDTIEDGRAFLAKLHGYEYTSDEEGIDSEWLNVGALPDYEGVEFKGNIVPISRFTFKDTEKVQLFFAELANLSIPNQGLIQGATTIDAYSIPNEEIKTYVETREKTYNLVKTILEERRIQAERAYHGSEDGEAIIYRKENKEDWHFLFHLDPCSLKLYNEGEKAIRQYIDSLLDEQ</sequence>
<gene>
    <name evidence="1" type="ORF">E4P47_09440</name>
</gene>
<dbReference type="EMBL" id="SPNC01000228">
    <property type="protein sequence ID" value="TFH93986.1"/>
    <property type="molecule type" value="Genomic_DNA"/>
</dbReference>
<dbReference type="Proteomes" id="UP000297225">
    <property type="component" value="Unassembled WGS sequence"/>
</dbReference>
<dbReference type="GeneID" id="66797926"/>
<dbReference type="RefSeq" id="WP_018358378.1">
    <property type="nucleotide sequence ID" value="NZ_CP197400.1"/>
</dbReference>
<dbReference type="AlphaFoldDB" id="A0A4Y8WLS8"/>
<evidence type="ECO:0000313" key="1">
    <source>
        <dbReference type="EMBL" id="TFH93986.1"/>
    </source>
</evidence>
<dbReference type="OrthoDB" id="363015at2"/>
<accession>A0A4Y8WLS8</accession>
<dbReference type="STRING" id="1122973.GCA_000379925_01132"/>
<name>A0A4Y8WLS8_9PORP</name>
<evidence type="ECO:0000313" key="2">
    <source>
        <dbReference type="Proteomes" id="UP000297225"/>
    </source>
</evidence>
<reference evidence="1 2" key="1">
    <citation type="submission" date="2019-03" db="EMBL/GenBank/DDBJ databases">
        <title>Porphyromonas levii Isolated from the Uterus of Dairy Cows.</title>
        <authorList>
            <person name="Francis A.M."/>
        </authorList>
    </citation>
    <scope>NUCLEOTIDE SEQUENCE [LARGE SCALE GENOMIC DNA]</scope>
    <source>
        <strain evidence="1 2">AF5678</strain>
    </source>
</reference>
<comment type="caution">
    <text evidence="1">The sequence shown here is derived from an EMBL/GenBank/DDBJ whole genome shotgun (WGS) entry which is preliminary data.</text>
</comment>
<keyword evidence="2" id="KW-1185">Reference proteome</keyword>
<organism evidence="1 2">
    <name type="scientific">Porphyromonas levii</name>
    <dbReference type="NCBI Taxonomy" id="28114"/>
    <lineage>
        <taxon>Bacteria</taxon>
        <taxon>Pseudomonadati</taxon>
        <taxon>Bacteroidota</taxon>
        <taxon>Bacteroidia</taxon>
        <taxon>Bacteroidales</taxon>
        <taxon>Porphyromonadaceae</taxon>
        <taxon>Porphyromonas</taxon>
    </lineage>
</organism>